<protein>
    <submittedName>
        <fullName evidence="1">Uncharacterized protein</fullName>
    </submittedName>
</protein>
<dbReference type="Proteomes" id="UP001151699">
    <property type="component" value="Chromosome X"/>
</dbReference>
<proteinExistence type="predicted"/>
<accession>A0A9Q0MYN0</accession>
<dbReference type="EMBL" id="WJQU01000003">
    <property type="protein sequence ID" value="KAJ6640360.1"/>
    <property type="molecule type" value="Genomic_DNA"/>
</dbReference>
<comment type="caution">
    <text evidence="1">The sequence shown here is derived from an EMBL/GenBank/DDBJ whole genome shotgun (WGS) entry which is preliminary data.</text>
</comment>
<name>A0A9Q0MYN0_9DIPT</name>
<organism evidence="1 2">
    <name type="scientific">Pseudolycoriella hygida</name>
    <dbReference type="NCBI Taxonomy" id="35572"/>
    <lineage>
        <taxon>Eukaryota</taxon>
        <taxon>Metazoa</taxon>
        <taxon>Ecdysozoa</taxon>
        <taxon>Arthropoda</taxon>
        <taxon>Hexapoda</taxon>
        <taxon>Insecta</taxon>
        <taxon>Pterygota</taxon>
        <taxon>Neoptera</taxon>
        <taxon>Endopterygota</taxon>
        <taxon>Diptera</taxon>
        <taxon>Nematocera</taxon>
        <taxon>Sciaroidea</taxon>
        <taxon>Sciaridae</taxon>
        <taxon>Pseudolycoriella</taxon>
    </lineage>
</organism>
<evidence type="ECO:0000313" key="2">
    <source>
        <dbReference type="Proteomes" id="UP001151699"/>
    </source>
</evidence>
<evidence type="ECO:0000313" key="1">
    <source>
        <dbReference type="EMBL" id="KAJ6640360.1"/>
    </source>
</evidence>
<keyword evidence="2" id="KW-1185">Reference proteome</keyword>
<dbReference type="AlphaFoldDB" id="A0A9Q0MYN0"/>
<gene>
    <name evidence="1" type="ORF">Bhyg_13110</name>
</gene>
<reference evidence="1" key="1">
    <citation type="submission" date="2022-07" db="EMBL/GenBank/DDBJ databases">
        <authorList>
            <person name="Trinca V."/>
            <person name="Uliana J.V.C."/>
            <person name="Torres T.T."/>
            <person name="Ward R.J."/>
            <person name="Monesi N."/>
        </authorList>
    </citation>
    <scope>NUCLEOTIDE SEQUENCE</scope>
    <source>
        <strain evidence="1">HSMRA1968</strain>
        <tissue evidence="1">Whole embryos</tissue>
    </source>
</reference>
<sequence>MMLCGNAVRTLILERLKHLNKIENKIASFQGYAHILLCVLLIGVEGVTTNAKSSALPSEHLIPPPLVEPIQRYGQINERPTIFQRIAGWFGFGGQNTHTEIQSNASPIMINEQTIEAEQNTIQERYSDLSAPDVHQSVQQPQDHAHQKQKGGCNPCNKVPWMPMFGGQQQVTSIGIKKQSLSSTQYKQPQFHHLQYQQPPPFQYTNAKVQSFNFHRKNPQHVSNLQHLTLPTYTPPLLHSTTHSVQANSITSPEYQPPRTLLPIQQTQHHLIPIPLPNLSVTPIPPLYDAKPFSHNILHSNGVSIQSDTIPVQSKTVAIPIEQNPIYIQRVPQINDQLNYGEAVTPSSEIEIQKSVSLGDFTSTIEYPHNIVQSPVIEFSGNSKSLSKVQFSQPEHLSEPIVVDSIERDSEDNLSSASSKNFTIENRPKQEIITSDPMRFNTSSLLEITTQRPNPFKIVDLQGRTKTNVEVETSVQTINDKATSILKMNRETPKDLLDSPIYYLKKTSLPPTTNLYTDVTKITEPRTTNLVIDNSSWSPSTHKGTYTTVAYAIGSSTTSSPVTATIIPEDSNVANSGISAVIFDKKPKQIQIIIPYTNKNQPRPFRANKFQIFDTSSGWSHQTQSNDYQDSQESQMVTATVTQAPMKKNTKYLTKILASNLRDLLRKEKSNFTSIELWKLQNKIDGWTEQEFSMVPNKVSTISFRGQSKNIPSEYLTTTTPIQQFPTTTDMIATTSLEPLYADEEYKKADYFGKMFEENKLSFDGGKLTTIIPMPFQLNKLSETHELWNKLNVDISPVTKEKVYVVTPQPWKEYNQNESDLFGTFKSPRFSVRPTPGIATTSTLKQKQTLPKSVMSLQNEDKKQTKITPSWIVSSFNPSTQEENIDGHSRVLTVVTPPAYDWKIVA</sequence>
<dbReference type="OrthoDB" id="6630523at2759"/>